<evidence type="ECO:0000256" key="11">
    <source>
        <dbReference type="ARBA" id="ARBA00025783"/>
    </source>
</evidence>
<dbReference type="EMBL" id="JANBOH010000098">
    <property type="protein sequence ID" value="KAJ1645599.1"/>
    <property type="molecule type" value="Genomic_DNA"/>
</dbReference>
<dbReference type="GO" id="GO:0005789">
    <property type="term" value="C:endoplasmic reticulum membrane"/>
    <property type="evidence" value="ECO:0007669"/>
    <property type="project" value="UniProtKB-SubCell"/>
</dbReference>
<keyword evidence="10 17" id="KW-0472">Membrane</keyword>
<evidence type="ECO:0000313" key="19">
    <source>
        <dbReference type="Proteomes" id="UP001145021"/>
    </source>
</evidence>
<dbReference type="GO" id="GO:0005634">
    <property type="term" value="C:nucleus"/>
    <property type="evidence" value="ECO:0007669"/>
    <property type="project" value="TreeGrafter"/>
</dbReference>
<organism evidence="18 19">
    <name type="scientific">Coemansia asiatica</name>
    <dbReference type="NCBI Taxonomy" id="1052880"/>
    <lineage>
        <taxon>Eukaryota</taxon>
        <taxon>Fungi</taxon>
        <taxon>Fungi incertae sedis</taxon>
        <taxon>Zoopagomycota</taxon>
        <taxon>Kickxellomycotina</taxon>
        <taxon>Kickxellomycetes</taxon>
        <taxon>Kickxellales</taxon>
        <taxon>Kickxellaceae</taxon>
        <taxon>Coemansia</taxon>
    </lineage>
</organism>
<dbReference type="CDD" id="cd15860">
    <property type="entry name" value="SNARE_USE1"/>
    <property type="match status" value="1"/>
</dbReference>
<evidence type="ECO:0000256" key="9">
    <source>
        <dbReference type="ARBA" id="ARBA00022989"/>
    </source>
</evidence>
<comment type="similarity">
    <text evidence="2">Belongs to the USE1 family.</text>
</comment>
<dbReference type="InterPro" id="IPR019012">
    <property type="entry name" value="RNA_cap_Gua-N2-MeTrfase"/>
</dbReference>
<evidence type="ECO:0000256" key="8">
    <source>
        <dbReference type="ARBA" id="ARBA00022927"/>
    </source>
</evidence>
<evidence type="ECO:0000256" key="3">
    <source>
        <dbReference type="ARBA" id="ARBA00018517"/>
    </source>
</evidence>
<evidence type="ECO:0000256" key="5">
    <source>
        <dbReference type="ARBA" id="ARBA00022692"/>
    </source>
</evidence>
<evidence type="ECO:0000256" key="10">
    <source>
        <dbReference type="ARBA" id="ARBA00023136"/>
    </source>
</evidence>
<comment type="catalytic activity">
    <reaction evidence="12">
        <text>a 5'-end (N(2),N(7)-dimethyl 5'-triphosphoguanosine)-ribonucleoside in snoRNA + S-adenosyl-L-methionine = a 5'-end (N(2),N(2),N(7)-trimethyl 5'-triphosphoguanosine)-ribonucleoside in snoRNA + S-adenosyl-L-homocysteine + H(+)</text>
        <dbReference type="Rhea" id="RHEA:78507"/>
        <dbReference type="Rhea" id="RHEA-COMP:19088"/>
        <dbReference type="Rhea" id="RHEA-COMP:19090"/>
        <dbReference type="ChEBI" id="CHEBI:15378"/>
        <dbReference type="ChEBI" id="CHEBI:57856"/>
        <dbReference type="ChEBI" id="CHEBI:59789"/>
        <dbReference type="ChEBI" id="CHEBI:167623"/>
        <dbReference type="ChEBI" id="CHEBI:172880"/>
    </reaction>
    <physiologicalReaction direction="left-to-right" evidence="12">
        <dbReference type="Rhea" id="RHEA:78508"/>
    </physiologicalReaction>
</comment>
<evidence type="ECO:0000256" key="15">
    <source>
        <dbReference type="ARBA" id="ARBA00049075"/>
    </source>
</evidence>
<keyword evidence="9 17" id="KW-1133">Transmembrane helix</keyword>
<keyword evidence="6" id="KW-0256">Endoplasmic reticulum</keyword>
<evidence type="ECO:0000256" key="1">
    <source>
        <dbReference type="ARBA" id="ARBA00004163"/>
    </source>
</evidence>
<keyword evidence="4" id="KW-0813">Transport</keyword>
<dbReference type="GO" id="GO:0071164">
    <property type="term" value="F:RNA cap trimethylguanosine synthase activity"/>
    <property type="evidence" value="ECO:0007669"/>
    <property type="project" value="TreeGrafter"/>
</dbReference>
<protein>
    <recommendedName>
        <fullName evidence="3">Trimethylguanosine synthase</fullName>
    </recommendedName>
    <alternativeName>
        <fullName evidence="16">Cap-specific guanine-N(2) methyltransferase</fullName>
    </alternativeName>
</protein>
<evidence type="ECO:0000256" key="14">
    <source>
        <dbReference type="ARBA" id="ARBA00048763"/>
    </source>
</evidence>
<accession>A0A9W7XLE5</accession>
<proteinExistence type="inferred from homology"/>
<dbReference type="Pfam" id="PF09445">
    <property type="entry name" value="Methyltransf_15"/>
    <property type="match status" value="1"/>
</dbReference>
<evidence type="ECO:0000256" key="2">
    <source>
        <dbReference type="ARBA" id="ARBA00007891"/>
    </source>
</evidence>
<dbReference type="SUPFAM" id="SSF53335">
    <property type="entry name" value="S-adenosyl-L-methionine-dependent methyltransferases"/>
    <property type="match status" value="1"/>
</dbReference>
<keyword evidence="19" id="KW-1185">Reference proteome</keyword>
<dbReference type="PANTHER" id="PTHR14741:SF32">
    <property type="entry name" value="TRIMETHYLGUANOSINE SYNTHASE"/>
    <property type="match status" value="1"/>
</dbReference>
<comment type="similarity">
    <text evidence="11">Belongs to the methyltransferase superfamily. Trimethylguanosine synthase family.</text>
</comment>
<evidence type="ECO:0000256" key="12">
    <source>
        <dbReference type="ARBA" id="ARBA00047418"/>
    </source>
</evidence>
<evidence type="ECO:0000313" key="18">
    <source>
        <dbReference type="EMBL" id="KAJ1645599.1"/>
    </source>
</evidence>
<dbReference type="GO" id="GO:0015031">
    <property type="term" value="P:protein transport"/>
    <property type="evidence" value="ECO:0007669"/>
    <property type="project" value="UniProtKB-KW"/>
</dbReference>
<gene>
    <name evidence="18" type="primary">TGS1</name>
    <name evidence="18" type="ORF">LPJ64_002843</name>
</gene>
<dbReference type="PANTHER" id="PTHR14741">
    <property type="entry name" value="S-ADENOSYLMETHIONINE-DEPENDENT METHYLTRANSFERASE RELATED"/>
    <property type="match status" value="1"/>
</dbReference>
<dbReference type="InterPro" id="IPR029063">
    <property type="entry name" value="SAM-dependent_MTases_sf"/>
</dbReference>
<evidence type="ECO:0000256" key="16">
    <source>
        <dbReference type="ARBA" id="ARBA00049790"/>
    </source>
</evidence>
<evidence type="ECO:0000256" key="13">
    <source>
        <dbReference type="ARBA" id="ARBA00048740"/>
    </source>
</evidence>
<evidence type="ECO:0000256" key="6">
    <source>
        <dbReference type="ARBA" id="ARBA00022824"/>
    </source>
</evidence>
<sequence length="335" mass="37941">MFTTPDGQVLPLRLKKYWNRRHDLFERFDEGIQIDEEGWYSVTPELIANHNAERVAQLYNKPESKDYGRICVIDAFCGVGGNSIKFAEWCEHVVAIDIDPVRLSMAKHNAELYGVADRIEFVLGDFFELAPSLVADVVYMSPPWGGPEYLDAEKFDLQNMPFHSGKEWLDRARLISPNIAYFLPRNCDVGQIFNLCPELSCDIEMNFIGDFFKGITVNAVPDSVEGVERLLKSQRETQDDLSSDLAKMAGILKTNSLAFSDLIEKDKALVQETTDMLDKNTANLGKHSGRLTKYRKRAWGTTGMTWLAVLIVVSVFFMLVLFMRIAPGKNEHPSS</sequence>
<comment type="caution">
    <text evidence="18">The sequence shown here is derived from an EMBL/GenBank/DDBJ whole genome shotgun (WGS) entry which is preliminary data.</text>
</comment>
<dbReference type="Proteomes" id="UP001145021">
    <property type="component" value="Unassembled WGS sequence"/>
</dbReference>
<feature type="transmembrane region" description="Helical" evidence="17">
    <location>
        <begin position="303"/>
        <end position="326"/>
    </location>
</feature>
<dbReference type="Pfam" id="PF09753">
    <property type="entry name" value="Use1"/>
    <property type="match status" value="1"/>
</dbReference>
<evidence type="ECO:0000256" key="17">
    <source>
        <dbReference type="SAM" id="Phobius"/>
    </source>
</evidence>
<keyword evidence="5 17" id="KW-0812">Transmembrane</keyword>
<reference evidence="18" key="1">
    <citation type="submission" date="2022-07" db="EMBL/GenBank/DDBJ databases">
        <title>Phylogenomic reconstructions and comparative analyses of Kickxellomycotina fungi.</title>
        <authorList>
            <person name="Reynolds N.K."/>
            <person name="Stajich J.E."/>
            <person name="Barry K."/>
            <person name="Grigoriev I.V."/>
            <person name="Crous P."/>
            <person name="Smith M.E."/>
        </authorList>
    </citation>
    <scope>NUCLEOTIDE SEQUENCE</scope>
    <source>
        <strain evidence="18">NBRC 105413</strain>
    </source>
</reference>
<evidence type="ECO:0000256" key="4">
    <source>
        <dbReference type="ARBA" id="ARBA00022448"/>
    </source>
</evidence>
<dbReference type="AlphaFoldDB" id="A0A9W7XLE5"/>
<dbReference type="Gene3D" id="3.40.50.150">
    <property type="entry name" value="Vaccinia Virus protein VP39"/>
    <property type="match status" value="1"/>
</dbReference>
<comment type="catalytic activity">
    <reaction evidence="15">
        <text>a 5'-end (N(7)-methyl 5'-triphosphoguanosine)-ribonucleoside in snRNA + S-adenosyl-L-methionine = a 5'-end (N(2),N(7)-dimethyl 5'-triphosphoguanosine)-ribonucleoside in snRNA + S-adenosyl-L-homocysteine + H(+)</text>
        <dbReference type="Rhea" id="RHEA:78471"/>
        <dbReference type="Rhea" id="RHEA-COMP:19085"/>
        <dbReference type="Rhea" id="RHEA-COMP:19087"/>
        <dbReference type="ChEBI" id="CHEBI:15378"/>
        <dbReference type="ChEBI" id="CHEBI:57856"/>
        <dbReference type="ChEBI" id="CHEBI:59789"/>
        <dbReference type="ChEBI" id="CHEBI:156461"/>
        <dbReference type="ChEBI" id="CHEBI:172880"/>
    </reaction>
    <physiologicalReaction direction="left-to-right" evidence="15">
        <dbReference type="Rhea" id="RHEA:78472"/>
    </physiologicalReaction>
</comment>
<keyword evidence="7" id="KW-0931">ER-Golgi transport</keyword>
<evidence type="ECO:0000256" key="7">
    <source>
        <dbReference type="ARBA" id="ARBA00022892"/>
    </source>
</evidence>
<comment type="subcellular location">
    <subcellularLocation>
        <location evidence="1">Endoplasmic reticulum membrane</location>
        <topology evidence="1">Single-pass type IV membrane protein</topology>
    </subcellularLocation>
</comment>
<dbReference type="InterPro" id="IPR019150">
    <property type="entry name" value="Vesicle_transport_protein_Use1"/>
</dbReference>
<comment type="catalytic activity">
    <reaction evidence="13">
        <text>a 5'-end (N(7)-methyl 5'-triphosphoguanosine)-ribonucleoside in snoRNA + S-adenosyl-L-methionine = a 5'-end (N(2),N(7)-dimethyl 5'-triphosphoguanosine)-ribonucleoside in snoRNA + S-adenosyl-L-homocysteine + H(+)</text>
        <dbReference type="Rhea" id="RHEA:78475"/>
        <dbReference type="Rhea" id="RHEA-COMP:19086"/>
        <dbReference type="Rhea" id="RHEA-COMP:19088"/>
        <dbReference type="ChEBI" id="CHEBI:15378"/>
        <dbReference type="ChEBI" id="CHEBI:57856"/>
        <dbReference type="ChEBI" id="CHEBI:59789"/>
        <dbReference type="ChEBI" id="CHEBI:156461"/>
        <dbReference type="ChEBI" id="CHEBI:172880"/>
    </reaction>
    <physiologicalReaction direction="left-to-right" evidence="13">
        <dbReference type="Rhea" id="RHEA:78476"/>
    </physiologicalReaction>
</comment>
<dbReference type="GO" id="GO:0016192">
    <property type="term" value="P:vesicle-mediated transport"/>
    <property type="evidence" value="ECO:0007669"/>
    <property type="project" value="UniProtKB-KW"/>
</dbReference>
<keyword evidence="8" id="KW-0653">Protein transport</keyword>
<name>A0A9W7XLE5_9FUNG</name>
<comment type="catalytic activity">
    <reaction evidence="14">
        <text>a 5'-end (N(2),N(7)-dimethyl 5'-triphosphoguanosine)-ribonucleoside in snRNA + S-adenosyl-L-methionine = a 5'-end (N(2),N(2),N(7)-trimethyl 5'-triphosphoguanosine)-ribonucleoside in snRNA + S-adenosyl-L-homocysteine + H(+)</text>
        <dbReference type="Rhea" id="RHEA:78479"/>
        <dbReference type="Rhea" id="RHEA-COMP:19087"/>
        <dbReference type="Rhea" id="RHEA-COMP:19089"/>
        <dbReference type="ChEBI" id="CHEBI:15378"/>
        <dbReference type="ChEBI" id="CHEBI:57856"/>
        <dbReference type="ChEBI" id="CHEBI:59789"/>
        <dbReference type="ChEBI" id="CHEBI:167623"/>
        <dbReference type="ChEBI" id="CHEBI:172880"/>
    </reaction>
    <physiologicalReaction direction="left-to-right" evidence="14">
        <dbReference type="Rhea" id="RHEA:78480"/>
    </physiologicalReaction>
</comment>
<dbReference type="CDD" id="cd02440">
    <property type="entry name" value="AdoMet_MTases"/>
    <property type="match status" value="1"/>
</dbReference>